<proteinExistence type="predicted"/>
<dbReference type="AlphaFoldDB" id="A0A6I6ITX6"/>
<evidence type="ECO:0000313" key="2">
    <source>
        <dbReference type="Proteomes" id="UP000428330"/>
    </source>
</evidence>
<gene>
    <name evidence="1" type="ORF">EI983_11960</name>
</gene>
<dbReference type="Proteomes" id="UP000428330">
    <property type="component" value="Chromosome"/>
</dbReference>
<dbReference type="KEGG" id="rom:EI983_11960"/>
<protein>
    <submittedName>
        <fullName evidence="1">Uncharacterized protein</fullName>
    </submittedName>
</protein>
<reference evidence="2" key="1">
    <citation type="submission" date="2018-12" db="EMBL/GenBank/DDBJ databases">
        <title>Complete genome sequence of Roseovarius sp. MME-070.</title>
        <authorList>
            <person name="Nam Y.-D."/>
            <person name="Kang J."/>
            <person name="Chung W.-H."/>
            <person name="Park Y.S."/>
        </authorList>
    </citation>
    <scope>NUCLEOTIDE SEQUENCE [LARGE SCALE GENOMIC DNA]</scope>
    <source>
        <strain evidence="2">MME-070</strain>
    </source>
</reference>
<organism evidence="1 2">
    <name type="scientific">Roseovarius faecimaris</name>
    <dbReference type="NCBI Taxonomy" id="2494550"/>
    <lineage>
        <taxon>Bacteria</taxon>
        <taxon>Pseudomonadati</taxon>
        <taxon>Pseudomonadota</taxon>
        <taxon>Alphaproteobacteria</taxon>
        <taxon>Rhodobacterales</taxon>
        <taxon>Roseobacteraceae</taxon>
        <taxon>Roseovarius</taxon>
    </lineage>
</organism>
<accession>A0A6I6ITX6</accession>
<dbReference type="EMBL" id="CP034348">
    <property type="protein sequence ID" value="QGX98947.1"/>
    <property type="molecule type" value="Genomic_DNA"/>
</dbReference>
<name>A0A6I6ITX6_9RHOB</name>
<keyword evidence="2" id="KW-1185">Reference proteome</keyword>
<sequence length="93" mass="10005">MVGEKLKMTTQRILTSLETLTLTGAEADAAARMGFLEWALAGPGDVTAATVSAALQLPEARNPESAAAQAFVGFLREARLGLTRPKRRTRRLH</sequence>
<evidence type="ECO:0000313" key="1">
    <source>
        <dbReference type="EMBL" id="QGX98947.1"/>
    </source>
</evidence>
<dbReference type="OrthoDB" id="7874372at2"/>